<comment type="subcellular location">
    <subcellularLocation>
        <location evidence="1">Cell inner membrane</location>
        <topology evidence="1">Single-pass membrane protein</topology>
        <orientation evidence="1">Periplasmic side</orientation>
    </subcellularLocation>
</comment>
<keyword evidence="9 10" id="KW-0472">Membrane</keyword>
<dbReference type="NCBIfam" id="TIGR01352">
    <property type="entry name" value="tonB_Cterm"/>
    <property type="match status" value="1"/>
</dbReference>
<dbReference type="Proteomes" id="UP000245430">
    <property type="component" value="Unassembled WGS sequence"/>
</dbReference>
<evidence type="ECO:0000256" key="10">
    <source>
        <dbReference type="SAM" id="Phobius"/>
    </source>
</evidence>
<protein>
    <submittedName>
        <fullName evidence="12">Protein TonB</fullName>
    </submittedName>
</protein>
<dbReference type="PANTHER" id="PTHR33446">
    <property type="entry name" value="PROTEIN TONB-RELATED"/>
    <property type="match status" value="1"/>
</dbReference>
<evidence type="ECO:0000256" key="2">
    <source>
        <dbReference type="ARBA" id="ARBA00006555"/>
    </source>
</evidence>
<name>A0A316DG34_9FLAO</name>
<dbReference type="SUPFAM" id="SSF74653">
    <property type="entry name" value="TolA/TonB C-terminal domain"/>
    <property type="match status" value="1"/>
</dbReference>
<keyword evidence="7" id="KW-0653">Protein transport</keyword>
<evidence type="ECO:0000256" key="9">
    <source>
        <dbReference type="ARBA" id="ARBA00023136"/>
    </source>
</evidence>
<evidence type="ECO:0000256" key="8">
    <source>
        <dbReference type="ARBA" id="ARBA00022989"/>
    </source>
</evidence>
<evidence type="ECO:0000256" key="5">
    <source>
        <dbReference type="ARBA" id="ARBA00022519"/>
    </source>
</evidence>
<evidence type="ECO:0000313" key="13">
    <source>
        <dbReference type="Proteomes" id="UP000245430"/>
    </source>
</evidence>
<evidence type="ECO:0000256" key="3">
    <source>
        <dbReference type="ARBA" id="ARBA00022448"/>
    </source>
</evidence>
<dbReference type="RefSeq" id="WP_109683379.1">
    <property type="nucleotide sequence ID" value="NZ_QGGP01000010.1"/>
</dbReference>
<comment type="similarity">
    <text evidence="2">Belongs to the TonB family.</text>
</comment>
<dbReference type="GO" id="GO:0098797">
    <property type="term" value="C:plasma membrane protein complex"/>
    <property type="evidence" value="ECO:0007669"/>
    <property type="project" value="TreeGrafter"/>
</dbReference>
<dbReference type="EMBL" id="QGGP01000010">
    <property type="protein sequence ID" value="PWK17257.1"/>
    <property type="molecule type" value="Genomic_DNA"/>
</dbReference>
<dbReference type="GO" id="GO:0031992">
    <property type="term" value="F:energy transducer activity"/>
    <property type="evidence" value="ECO:0007669"/>
    <property type="project" value="TreeGrafter"/>
</dbReference>
<dbReference type="PROSITE" id="PS52015">
    <property type="entry name" value="TONB_CTD"/>
    <property type="match status" value="1"/>
</dbReference>
<reference evidence="12 13" key="1">
    <citation type="submission" date="2018-05" db="EMBL/GenBank/DDBJ databases">
        <title>Genomic Encyclopedia of Archaeal and Bacterial Type Strains, Phase II (KMG-II): from individual species to whole genera.</title>
        <authorList>
            <person name="Goeker M."/>
        </authorList>
    </citation>
    <scope>NUCLEOTIDE SEQUENCE [LARGE SCALE GENOMIC DNA]</scope>
    <source>
        <strain evidence="12 13">DSM 22637</strain>
    </source>
</reference>
<keyword evidence="5" id="KW-0997">Cell inner membrane</keyword>
<keyword evidence="4" id="KW-1003">Cell membrane</keyword>
<dbReference type="PANTHER" id="PTHR33446:SF2">
    <property type="entry name" value="PROTEIN TONB"/>
    <property type="match status" value="1"/>
</dbReference>
<dbReference type="OrthoDB" id="1522859at2"/>
<gene>
    <name evidence="12" type="ORF">LX78_02797</name>
</gene>
<keyword evidence="13" id="KW-1185">Reference proteome</keyword>
<dbReference type="InterPro" id="IPR037682">
    <property type="entry name" value="TonB_C"/>
</dbReference>
<dbReference type="AlphaFoldDB" id="A0A316DG34"/>
<feature type="transmembrane region" description="Helical" evidence="10">
    <location>
        <begin position="16"/>
        <end position="34"/>
    </location>
</feature>
<dbReference type="GO" id="GO:0015031">
    <property type="term" value="P:protein transport"/>
    <property type="evidence" value="ECO:0007669"/>
    <property type="project" value="UniProtKB-KW"/>
</dbReference>
<evidence type="ECO:0000259" key="11">
    <source>
        <dbReference type="PROSITE" id="PS52015"/>
    </source>
</evidence>
<proteinExistence type="inferred from homology"/>
<feature type="domain" description="TonB C-terminal" evidence="11">
    <location>
        <begin position="153"/>
        <end position="243"/>
    </location>
</feature>
<dbReference type="Pfam" id="PF03544">
    <property type="entry name" value="TonB_C"/>
    <property type="match status" value="1"/>
</dbReference>
<keyword evidence="6 10" id="KW-0812">Transmembrane</keyword>
<evidence type="ECO:0000256" key="1">
    <source>
        <dbReference type="ARBA" id="ARBA00004383"/>
    </source>
</evidence>
<sequence>MEVKKNPNIAVSRNSSLYFAIGLNVMLLITWLSLEYKTFDKPDVLLENLTLIEEFEEDIPITDLNMPPPPPPPPVLSAPETITIVEDAKEIEETVIESSETSQDEKIEERIVEVSDVDVEDIDEEVSVPFSVVEEVPVFPGCDGNSNDELKACFSKKINDHIIKNFRYPQAALELGIYGKVFVLFTIDKDGNVANIKSRGPDKMLEKEAERIIGLLPQMKPGYQRGRPVSVPYSIPINFQIQN</sequence>
<evidence type="ECO:0000256" key="4">
    <source>
        <dbReference type="ARBA" id="ARBA00022475"/>
    </source>
</evidence>
<dbReference type="InterPro" id="IPR006260">
    <property type="entry name" value="TonB/TolA_C"/>
</dbReference>
<evidence type="ECO:0000256" key="6">
    <source>
        <dbReference type="ARBA" id="ARBA00022692"/>
    </source>
</evidence>
<keyword evidence="3" id="KW-0813">Transport</keyword>
<evidence type="ECO:0000313" key="12">
    <source>
        <dbReference type="EMBL" id="PWK17257.1"/>
    </source>
</evidence>
<dbReference type="GO" id="GO:0055085">
    <property type="term" value="P:transmembrane transport"/>
    <property type="evidence" value="ECO:0007669"/>
    <property type="project" value="InterPro"/>
</dbReference>
<keyword evidence="8 10" id="KW-1133">Transmembrane helix</keyword>
<organism evidence="12 13">
    <name type="scientific">Xanthomarina spongicola</name>
    <dbReference type="NCBI Taxonomy" id="570520"/>
    <lineage>
        <taxon>Bacteria</taxon>
        <taxon>Pseudomonadati</taxon>
        <taxon>Bacteroidota</taxon>
        <taxon>Flavobacteriia</taxon>
        <taxon>Flavobacteriales</taxon>
        <taxon>Flavobacteriaceae</taxon>
        <taxon>Xanthomarina</taxon>
    </lineage>
</organism>
<evidence type="ECO:0000256" key="7">
    <source>
        <dbReference type="ARBA" id="ARBA00022927"/>
    </source>
</evidence>
<comment type="caution">
    <text evidence="12">The sequence shown here is derived from an EMBL/GenBank/DDBJ whole genome shotgun (WGS) entry which is preliminary data.</text>
</comment>
<accession>A0A316DG34</accession>
<dbReference type="InterPro" id="IPR051045">
    <property type="entry name" value="TonB-dependent_transducer"/>
</dbReference>
<dbReference type="Gene3D" id="3.30.1150.10">
    <property type="match status" value="1"/>
</dbReference>